<dbReference type="AlphaFoldDB" id="A0AAD9S537"/>
<dbReference type="PANTHER" id="PTHR37844:SF2">
    <property type="entry name" value="SER_THR PROTEIN PHOSPHATASE SUPERFAMILY (AFU_ORTHOLOGUE AFUA_1G14840)"/>
    <property type="match status" value="1"/>
</dbReference>
<evidence type="ECO:0008006" key="3">
    <source>
        <dbReference type="Google" id="ProtNLM"/>
    </source>
</evidence>
<reference evidence="1" key="1">
    <citation type="submission" date="2023-06" db="EMBL/GenBank/DDBJ databases">
        <authorList>
            <person name="Noh H."/>
        </authorList>
    </citation>
    <scope>NUCLEOTIDE SEQUENCE</scope>
    <source>
        <strain evidence="1">DUCC20226</strain>
    </source>
</reference>
<dbReference type="EMBL" id="JAUJFL010000008">
    <property type="protein sequence ID" value="KAK2598504.1"/>
    <property type="molecule type" value="Genomic_DNA"/>
</dbReference>
<dbReference type="PANTHER" id="PTHR37844">
    <property type="entry name" value="SER/THR PROTEIN PHOSPHATASE SUPERFAMILY (AFU_ORTHOLOGUE AFUA_1G14840)"/>
    <property type="match status" value="1"/>
</dbReference>
<name>A0AAD9S537_PHOAM</name>
<evidence type="ECO:0000313" key="2">
    <source>
        <dbReference type="Proteomes" id="UP001265746"/>
    </source>
</evidence>
<accession>A0AAD9S537</accession>
<dbReference type="InterPro" id="IPR029052">
    <property type="entry name" value="Metallo-depent_PP-like"/>
</dbReference>
<gene>
    <name evidence="1" type="ORF">N8I77_011914</name>
</gene>
<comment type="caution">
    <text evidence="1">The sequence shown here is derived from an EMBL/GenBank/DDBJ whole genome shotgun (WGS) entry which is preliminary data.</text>
</comment>
<evidence type="ECO:0000313" key="1">
    <source>
        <dbReference type="EMBL" id="KAK2598504.1"/>
    </source>
</evidence>
<keyword evidence="2" id="KW-1185">Reference proteome</keyword>
<protein>
    <recommendedName>
        <fullName evidence="3">Calcineurin-like phosphoesterase domain-containing protein</fullName>
    </recommendedName>
</protein>
<dbReference type="Proteomes" id="UP001265746">
    <property type="component" value="Unassembled WGS sequence"/>
</dbReference>
<dbReference type="SUPFAM" id="SSF56300">
    <property type="entry name" value="Metallo-dependent phosphatases"/>
    <property type="match status" value="1"/>
</dbReference>
<organism evidence="1 2">
    <name type="scientific">Phomopsis amygdali</name>
    <name type="common">Fusicoccum amygdali</name>
    <dbReference type="NCBI Taxonomy" id="1214568"/>
    <lineage>
        <taxon>Eukaryota</taxon>
        <taxon>Fungi</taxon>
        <taxon>Dikarya</taxon>
        <taxon>Ascomycota</taxon>
        <taxon>Pezizomycotina</taxon>
        <taxon>Sordariomycetes</taxon>
        <taxon>Sordariomycetidae</taxon>
        <taxon>Diaporthales</taxon>
        <taxon>Diaporthaceae</taxon>
        <taxon>Diaporthe</taxon>
    </lineage>
</organism>
<proteinExistence type="predicted"/>
<sequence>MVTPQIKGDYLRMKLQILSDLHLESPKAYGLYEIKPAAPHLALLGDIGCFRTVFHLLGNHEPYGSRWGIAIGKLRAFQEENCRERAQSPDSGLGEYVLLDRDEFHLPNHGLAILGCTLFSDVPATSMNDISFGLNDFFCIDGWMVEQHVQAHRPDVAWLNERDAAIAREHPGRRVVILTHHSPTTDTKTVNPRFSASKISSGFATDLRGEECWRSGNVVF</sequence>